<sequence length="452" mass="50792">MKLAILLVVMAAAKHSIDLEIEKAQSSLDKFAEARGKLMKKAPTNDLTPLEVTHFPQEWLLSKFIPRKFMHFNTPVVNIQFVTLKPIGPYRDVVNSQNVAWIIAYANGMIEVQDNSGQVLCSYNLTYPAIQLATTANYDEIKFATISPSNILEIFEIAMDKNKKLSDKDPASISFAIVKENTDVLHTINPTALLYYVKTGKKFWVIGDDDGTLFMHMLNGTMTKHTHSNLGRITSLERFGQTLVFSTNTSVGVINPNTLEIMTVCHEVGHILDTCIDTMSSTSFVYAITSEQVIAMDTKYNANNENFCKVMGSMPIEEKPESLACARHYVITWGENKLHLTNTSFYFGGIYKESFSIEAKSAKSNKLESYRIQNGGSLLLAYNENELYFYELVLPYKTAPPFDFGNIRFFVIILAIGGALLWQYFKGNRGGGSGMSRSKKYVPPKSRGKKRY</sequence>
<reference evidence="4 5" key="1">
    <citation type="submission" date="2016-11" db="EMBL/GenBank/DDBJ databases">
        <title>The macronuclear genome of Stentor coeruleus: a giant cell with tiny introns.</title>
        <authorList>
            <person name="Slabodnick M."/>
            <person name="Ruby J.G."/>
            <person name="Reiff S.B."/>
            <person name="Swart E.C."/>
            <person name="Gosai S."/>
            <person name="Prabakaran S."/>
            <person name="Witkowska E."/>
            <person name="Larue G.E."/>
            <person name="Fisher S."/>
            <person name="Freeman R.M."/>
            <person name="Gunawardena J."/>
            <person name="Chu W."/>
            <person name="Stover N.A."/>
            <person name="Gregory B.D."/>
            <person name="Nowacki M."/>
            <person name="Derisi J."/>
            <person name="Roy S.W."/>
            <person name="Marshall W.F."/>
            <person name="Sood P."/>
        </authorList>
    </citation>
    <scope>NUCLEOTIDE SEQUENCE [LARGE SCALE GENOMIC DNA]</scope>
    <source>
        <strain evidence="4">WM001</strain>
    </source>
</reference>
<evidence type="ECO:0000313" key="4">
    <source>
        <dbReference type="EMBL" id="OMJ71299.1"/>
    </source>
</evidence>
<comment type="caution">
    <text evidence="4">The sequence shown here is derived from an EMBL/GenBank/DDBJ whole genome shotgun (WGS) entry which is preliminary data.</text>
</comment>
<dbReference type="EMBL" id="MPUH01001004">
    <property type="protein sequence ID" value="OMJ71299.1"/>
    <property type="molecule type" value="Genomic_DNA"/>
</dbReference>
<keyword evidence="2" id="KW-0812">Transmembrane</keyword>
<evidence type="ECO:0000256" key="3">
    <source>
        <dbReference type="SAM" id="SignalP"/>
    </source>
</evidence>
<keyword evidence="3" id="KW-0732">Signal</keyword>
<evidence type="ECO:0000313" key="5">
    <source>
        <dbReference type="Proteomes" id="UP000187209"/>
    </source>
</evidence>
<protein>
    <recommendedName>
        <fullName evidence="6">Peptidase M12B domain-containing protein</fullName>
    </recommendedName>
</protein>
<evidence type="ECO:0008006" key="6">
    <source>
        <dbReference type="Google" id="ProtNLM"/>
    </source>
</evidence>
<feature type="transmembrane region" description="Helical" evidence="2">
    <location>
        <begin position="407"/>
        <end position="425"/>
    </location>
</feature>
<keyword evidence="2" id="KW-1133">Transmembrane helix</keyword>
<evidence type="ECO:0000256" key="2">
    <source>
        <dbReference type="SAM" id="Phobius"/>
    </source>
</evidence>
<organism evidence="4 5">
    <name type="scientific">Stentor coeruleus</name>
    <dbReference type="NCBI Taxonomy" id="5963"/>
    <lineage>
        <taxon>Eukaryota</taxon>
        <taxon>Sar</taxon>
        <taxon>Alveolata</taxon>
        <taxon>Ciliophora</taxon>
        <taxon>Postciliodesmatophora</taxon>
        <taxon>Heterotrichea</taxon>
        <taxon>Heterotrichida</taxon>
        <taxon>Stentoridae</taxon>
        <taxon>Stentor</taxon>
    </lineage>
</organism>
<name>A0A1R2B3H7_9CILI</name>
<dbReference type="AlphaFoldDB" id="A0A1R2B3H7"/>
<dbReference type="InterPro" id="IPR011044">
    <property type="entry name" value="Quino_amine_DH_bsu"/>
</dbReference>
<keyword evidence="2" id="KW-0472">Membrane</keyword>
<proteinExistence type="predicted"/>
<feature type="region of interest" description="Disordered" evidence="1">
    <location>
        <begin position="430"/>
        <end position="452"/>
    </location>
</feature>
<gene>
    <name evidence="4" type="ORF">SteCoe_30539</name>
</gene>
<accession>A0A1R2B3H7</accession>
<evidence type="ECO:0000256" key="1">
    <source>
        <dbReference type="SAM" id="MobiDB-lite"/>
    </source>
</evidence>
<dbReference type="SUPFAM" id="SSF50969">
    <property type="entry name" value="YVTN repeat-like/Quinoprotein amine dehydrogenase"/>
    <property type="match status" value="1"/>
</dbReference>
<dbReference type="OrthoDB" id="322433at2759"/>
<keyword evidence="5" id="KW-1185">Reference proteome</keyword>
<feature type="chain" id="PRO_5012255326" description="Peptidase M12B domain-containing protein" evidence="3">
    <location>
        <begin position="17"/>
        <end position="452"/>
    </location>
</feature>
<feature type="compositionally biased region" description="Basic residues" evidence="1">
    <location>
        <begin position="437"/>
        <end position="452"/>
    </location>
</feature>
<dbReference type="Proteomes" id="UP000187209">
    <property type="component" value="Unassembled WGS sequence"/>
</dbReference>
<feature type="signal peptide" evidence="3">
    <location>
        <begin position="1"/>
        <end position="16"/>
    </location>
</feature>